<dbReference type="InterPro" id="IPR038071">
    <property type="entry name" value="UROD/MetE-like_sf"/>
</dbReference>
<proteinExistence type="predicted"/>
<gene>
    <name evidence="1" type="ORF">CCAN11_2420003</name>
</gene>
<accession>A0A0B7IJY0</accession>
<sequence>MSDNLALALSLPFDVLHIDLARAPEQLDDVLNQIDNHKKLFSWSY</sequence>
<evidence type="ECO:0000313" key="1">
    <source>
        <dbReference type="EMBL" id="CEN52171.1"/>
    </source>
</evidence>
<dbReference type="AlphaFoldDB" id="A0A0B7IJY0"/>
<reference evidence="2" key="1">
    <citation type="submission" date="2015-01" db="EMBL/GenBank/DDBJ databases">
        <authorList>
            <person name="MANFREDI Pablo"/>
        </authorList>
    </citation>
    <scope>NUCLEOTIDE SEQUENCE [LARGE SCALE GENOMIC DNA]</scope>
    <source>
        <strain evidence="2">Cc11</strain>
    </source>
</reference>
<dbReference type="SUPFAM" id="SSF51726">
    <property type="entry name" value="UROD/MetE-like"/>
    <property type="match status" value="1"/>
</dbReference>
<protein>
    <submittedName>
        <fullName evidence="1">Uncharacterized protein</fullName>
    </submittedName>
</protein>
<name>A0A0B7IJY0_9FLAO</name>
<dbReference type="Gene3D" id="3.20.20.210">
    <property type="match status" value="1"/>
</dbReference>
<dbReference type="Proteomes" id="UP000039370">
    <property type="component" value="Unassembled WGS sequence"/>
</dbReference>
<evidence type="ECO:0000313" key="2">
    <source>
        <dbReference type="Proteomes" id="UP000039370"/>
    </source>
</evidence>
<dbReference type="EMBL" id="CDOK01000160">
    <property type="protein sequence ID" value="CEN52171.1"/>
    <property type="molecule type" value="Genomic_DNA"/>
</dbReference>
<organism evidence="1 2">
    <name type="scientific">Capnocytophaga canimorsus</name>
    <dbReference type="NCBI Taxonomy" id="28188"/>
    <lineage>
        <taxon>Bacteria</taxon>
        <taxon>Pseudomonadati</taxon>
        <taxon>Bacteroidota</taxon>
        <taxon>Flavobacteriia</taxon>
        <taxon>Flavobacteriales</taxon>
        <taxon>Flavobacteriaceae</taxon>
        <taxon>Capnocytophaga</taxon>
    </lineage>
</organism>